<proteinExistence type="predicted"/>
<feature type="domain" description="Reverse transcriptase" evidence="10">
    <location>
        <begin position="665"/>
        <end position="755"/>
    </location>
</feature>
<sequence>MAQNRHVASSIGIDVTDLDIGTDLPNSTEQPTTNSTLTACQKSVETSSINPRNSCLLANKVCQSDDVDSNNQSAAIPHGNNIHPTICSPYPRGPLNVQLKVSGGATTSARRRKRRAENGMAIASGILVKELREIHHDRAKALRLAASELIAELRELDDIISERQQQKEFQRAIAKIRKIASQMVSVPNKPTSELNSPASAVSTVLTTDMTMKETRADTNFPNRIPQYLDEIGTLQDMRAAHRRAKKEIKLFKCARRYKRLQLQSRRQDLASINQSPGGNHKKSRSKHKPAYYYEQQCQYEDVKTHIKDDGMSLRIGKLRSAYHDEPNGLPTVLLAMRNKHVQEVRLDTCTQYSVAGSGVRKYGRCITRKAPVDIVEGFGGGQLRVLGIWEFCGSTRYRQRVLINALVVDGQGNEMLIGEDWMMEHQAKMDFGKQELVYGDGFGTKVILPCTCCSIPSQRTCQYSMAAIVRLARTVKLATNTRSIISIAVAGQEGSTGIFLPKPTFKRHLLLAPTLTTVLNGMAKVAVLNIEGKREKLPARADLGTWIPTNEMMEVLEMNGELQRERVAEWVSKLKTTDAQPLAYETTLTIGNMDPEDRDLVIALLRQYAQIVEKKEGCPPLANVGVQHHIRCRQAVSENNTIDENVLEMLKDGGHGACGFPVVFVKKKDGSIRFCVDYRALNAITVKDVYPLPRIDETLEALCGTARFTSLDLHAGYWQLAVAPEDQVKTAFATRRGLFQFCRMPFGLCNAPSSVPRHVVELAVVLERLAVAGLSLKASKYCFATTRMEYLGHELTPEGLVTAVKNFPTPQTSDNVRRFVALAGYYRRFIKDFGSHMAPLTRLLRKTSEWKWEDEQRAAFEWAKEQQAKKPVLIYPNYKLPFKLTTDASKIGLDAVLSQDYGQGDQPVAYASRVNNTTVANYCVSELECLAVVWAVKLFRLHLYGRKFTVVTDHVALRWLMEAKELAGRLQRWALALQEYDFDIIYRPGTENRVADALFRRSVTEERPLNNSPLKQSVALSVITKNSKMKEPTTPGFRLRVGIAAQDAFVWARQKFGYRSPIHEKVSDKNESGLINVSISPDTSLEHPSPQPISPKQETTMIEIAATNAIRSAGLYRVETAELGTVQFSDADIKREQEKSVMVQTLLRRGVYRGLHVVVRDVVLAYAVHQDGDKIILPAVYWPLAFKEAHDSIWAGHLRSHPTLERLSRTYW</sequence>
<comment type="caution">
    <text evidence="12">The sequence shown here is derived from an EMBL/GenBank/DDBJ whole genome shotgun (WGS) entry which is preliminary data.</text>
</comment>
<evidence type="ECO:0000256" key="1">
    <source>
        <dbReference type="ARBA" id="ARBA00022670"/>
    </source>
</evidence>
<dbReference type="Proteomes" id="UP000237271">
    <property type="component" value="Unassembled WGS sequence"/>
</dbReference>
<dbReference type="GO" id="GO:0006508">
    <property type="term" value="P:proteolysis"/>
    <property type="evidence" value="ECO:0007669"/>
    <property type="project" value="UniProtKB-KW"/>
</dbReference>
<gene>
    <name evidence="12" type="ORF">PHPALM_36685</name>
</gene>
<protein>
    <recommendedName>
        <fullName evidence="14">Reverse transcriptase</fullName>
    </recommendedName>
</protein>
<feature type="domain" description="Reverse transcriptase RNase H-like" evidence="11">
    <location>
        <begin position="878"/>
        <end position="980"/>
    </location>
</feature>
<dbReference type="GO" id="GO:0004519">
    <property type="term" value="F:endonuclease activity"/>
    <property type="evidence" value="ECO:0007669"/>
    <property type="project" value="UniProtKB-KW"/>
</dbReference>
<evidence type="ECO:0000313" key="13">
    <source>
        <dbReference type="Proteomes" id="UP000237271"/>
    </source>
</evidence>
<dbReference type="Pfam" id="PF17917">
    <property type="entry name" value="RT_RNaseH"/>
    <property type="match status" value="1"/>
</dbReference>
<keyword evidence="6" id="KW-0378">Hydrolase</keyword>
<evidence type="ECO:0000256" key="7">
    <source>
        <dbReference type="ARBA" id="ARBA00022918"/>
    </source>
</evidence>
<dbReference type="InterPro" id="IPR000477">
    <property type="entry name" value="RT_dom"/>
</dbReference>
<dbReference type="InterPro" id="IPR043502">
    <property type="entry name" value="DNA/RNA_pol_sf"/>
</dbReference>
<keyword evidence="8" id="KW-0175">Coiled coil</keyword>
<dbReference type="AlphaFoldDB" id="A0A2P4WZD3"/>
<evidence type="ECO:0000256" key="3">
    <source>
        <dbReference type="ARBA" id="ARBA00022695"/>
    </source>
</evidence>
<evidence type="ECO:0000256" key="5">
    <source>
        <dbReference type="ARBA" id="ARBA00022759"/>
    </source>
</evidence>
<dbReference type="FunFam" id="3.10.10.10:FF:000007">
    <property type="entry name" value="Retrovirus-related Pol polyprotein from transposon 17.6-like Protein"/>
    <property type="match status" value="1"/>
</dbReference>
<dbReference type="Pfam" id="PF00078">
    <property type="entry name" value="RVT_1"/>
    <property type="match status" value="1"/>
</dbReference>
<evidence type="ECO:0000256" key="2">
    <source>
        <dbReference type="ARBA" id="ARBA00022679"/>
    </source>
</evidence>
<dbReference type="GO" id="GO:0003964">
    <property type="term" value="F:RNA-directed DNA polymerase activity"/>
    <property type="evidence" value="ECO:0007669"/>
    <property type="project" value="UniProtKB-KW"/>
</dbReference>
<dbReference type="FunFam" id="3.10.20.370:FF:000001">
    <property type="entry name" value="Retrovirus-related Pol polyprotein from transposon 17.6-like protein"/>
    <property type="match status" value="1"/>
</dbReference>
<dbReference type="EMBL" id="NCKW01020185">
    <property type="protein sequence ID" value="POM58645.1"/>
    <property type="molecule type" value="Genomic_DNA"/>
</dbReference>
<evidence type="ECO:0008006" key="14">
    <source>
        <dbReference type="Google" id="ProtNLM"/>
    </source>
</evidence>
<feature type="coiled-coil region" evidence="8">
    <location>
        <begin position="139"/>
        <end position="166"/>
    </location>
</feature>
<dbReference type="InterPro" id="IPR050951">
    <property type="entry name" value="Retrovirus_Pol_polyprotein"/>
</dbReference>
<dbReference type="PANTHER" id="PTHR37984:SF5">
    <property type="entry name" value="PROTEIN NYNRIN-LIKE"/>
    <property type="match status" value="1"/>
</dbReference>
<dbReference type="Gene3D" id="3.30.70.270">
    <property type="match status" value="2"/>
</dbReference>
<keyword evidence="4" id="KW-0540">Nuclease</keyword>
<feature type="region of interest" description="Disordered" evidence="9">
    <location>
        <begin position="264"/>
        <end position="287"/>
    </location>
</feature>
<dbReference type="CDD" id="cd09274">
    <property type="entry name" value="RNase_HI_RT_Ty3"/>
    <property type="match status" value="1"/>
</dbReference>
<dbReference type="InterPro" id="IPR041373">
    <property type="entry name" value="RT_RNaseH"/>
</dbReference>
<dbReference type="InterPro" id="IPR043128">
    <property type="entry name" value="Rev_trsase/Diguanyl_cyclase"/>
</dbReference>
<keyword evidence="3" id="KW-0548">Nucleotidyltransferase</keyword>
<reference evidence="12 13" key="1">
    <citation type="journal article" date="2017" name="Genome Biol. Evol.">
        <title>Phytophthora megakarya and P. palmivora, closely related causal agents of cacao black pod rot, underwent increases in genome sizes and gene numbers by different mechanisms.</title>
        <authorList>
            <person name="Ali S.S."/>
            <person name="Shao J."/>
            <person name="Lary D.J."/>
            <person name="Kronmiller B."/>
            <person name="Shen D."/>
            <person name="Strem M.D."/>
            <person name="Amoako-Attah I."/>
            <person name="Akrofi A.Y."/>
            <person name="Begoude B.A."/>
            <person name="Ten Hoopen G.M."/>
            <person name="Coulibaly K."/>
            <person name="Kebe B.I."/>
            <person name="Melnick R.L."/>
            <person name="Guiltinan M.J."/>
            <person name="Tyler B.M."/>
            <person name="Meinhardt L.W."/>
            <person name="Bailey B.A."/>
        </authorList>
    </citation>
    <scope>NUCLEOTIDE SEQUENCE [LARGE SCALE GENOMIC DNA]</scope>
    <source>
        <strain evidence="13">sbr112.9</strain>
    </source>
</reference>
<evidence type="ECO:0000313" key="12">
    <source>
        <dbReference type="EMBL" id="POM58645.1"/>
    </source>
</evidence>
<dbReference type="PANTHER" id="PTHR37984">
    <property type="entry name" value="PROTEIN CBG26694"/>
    <property type="match status" value="1"/>
</dbReference>
<dbReference type="FunFam" id="3.30.70.270:FF:000020">
    <property type="entry name" value="Transposon Tf2-6 polyprotein-like Protein"/>
    <property type="match status" value="1"/>
</dbReference>
<evidence type="ECO:0000259" key="11">
    <source>
        <dbReference type="Pfam" id="PF17917"/>
    </source>
</evidence>
<dbReference type="GO" id="GO:0008233">
    <property type="term" value="F:peptidase activity"/>
    <property type="evidence" value="ECO:0007669"/>
    <property type="project" value="UniProtKB-KW"/>
</dbReference>
<evidence type="ECO:0000256" key="9">
    <source>
        <dbReference type="SAM" id="MobiDB-lite"/>
    </source>
</evidence>
<dbReference type="OrthoDB" id="6626318at2759"/>
<keyword evidence="5" id="KW-0255">Endonuclease</keyword>
<keyword evidence="7" id="KW-0695">RNA-directed DNA polymerase</keyword>
<dbReference type="CDD" id="cd01647">
    <property type="entry name" value="RT_LTR"/>
    <property type="match status" value="1"/>
</dbReference>
<dbReference type="SUPFAM" id="SSF56672">
    <property type="entry name" value="DNA/RNA polymerases"/>
    <property type="match status" value="1"/>
</dbReference>
<keyword evidence="2" id="KW-0808">Transferase</keyword>
<keyword evidence="13" id="KW-1185">Reference proteome</keyword>
<evidence type="ECO:0000259" key="10">
    <source>
        <dbReference type="Pfam" id="PF00078"/>
    </source>
</evidence>
<keyword evidence="1" id="KW-0645">Protease</keyword>
<name>A0A2P4WZD3_9STRA</name>
<evidence type="ECO:0000256" key="4">
    <source>
        <dbReference type="ARBA" id="ARBA00022722"/>
    </source>
</evidence>
<organism evidence="12 13">
    <name type="scientific">Phytophthora palmivora</name>
    <dbReference type="NCBI Taxonomy" id="4796"/>
    <lineage>
        <taxon>Eukaryota</taxon>
        <taxon>Sar</taxon>
        <taxon>Stramenopiles</taxon>
        <taxon>Oomycota</taxon>
        <taxon>Peronosporomycetes</taxon>
        <taxon>Peronosporales</taxon>
        <taxon>Peronosporaceae</taxon>
        <taxon>Phytophthora</taxon>
    </lineage>
</organism>
<evidence type="ECO:0000256" key="6">
    <source>
        <dbReference type="ARBA" id="ARBA00022801"/>
    </source>
</evidence>
<accession>A0A2P4WZD3</accession>
<evidence type="ECO:0000256" key="8">
    <source>
        <dbReference type="SAM" id="Coils"/>
    </source>
</evidence>
<dbReference type="Gene3D" id="3.10.10.10">
    <property type="entry name" value="HIV Type 1 Reverse Transcriptase, subunit A, domain 1"/>
    <property type="match status" value="1"/>
</dbReference>